<dbReference type="EC" id="2.1.1.-" evidence="9"/>
<evidence type="ECO:0000256" key="7">
    <source>
        <dbReference type="ARBA" id="ARBA00023136"/>
    </source>
</evidence>
<evidence type="ECO:0000256" key="4">
    <source>
        <dbReference type="ARBA" id="ARBA00022519"/>
    </source>
</evidence>
<feature type="domain" description="Prepilin peptidase A24 N-terminal" evidence="12">
    <location>
        <begin position="10"/>
        <end position="92"/>
    </location>
</feature>
<feature type="transmembrane region" description="Helical" evidence="10">
    <location>
        <begin position="98"/>
        <end position="117"/>
    </location>
</feature>
<feature type="transmembrane region" description="Helical" evidence="10">
    <location>
        <begin position="234"/>
        <end position="253"/>
    </location>
</feature>
<dbReference type="PANTHER" id="PTHR30487">
    <property type="entry name" value="TYPE 4 PREPILIN-LIKE PROTEINS LEADER PEPTIDE-PROCESSING ENZYME"/>
    <property type="match status" value="1"/>
</dbReference>
<evidence type="ECO:0000313" key="13">
    <source>
        <dbReference type="EMBL" id="WAX58666.1"/>
    </source>
</evidence>
<dbReference type="RefSeq" id="WP_269445209.1">
    <property type="nucleotide sequence ID" value="NZ_CP097463.1"/>
</dbReference>
<keyword evidence="9" id="KW-0489">Methyltransferase</keyword>
<comment type="subcellular location">
    <subcellularLocation>
        <location evidence="1">Cell inner membrane</location>
        <topology evidence="1">Multi-pass membrane protein</topology>
    </subcellularLocation>
    <subcellularLocation>
        <location evidence="9">Cell membrane</location>
        <topology evidence="9">Multi-pass membrane protein</topology>
    </subcellularLocation>
</comment>
<feature type="transmembrane region" description="Helical" evidence="10">
    <location>
        <begin position="196"/>
        <end position="222"/>
    </location>
</feature>
<evidence type="ECO:0000256" key="9">
    <source>
        <dbReference type="RuleBase" id="RU003794"/>
    </source>
</evidence>
<organism evidence="13 14">
    <name type="scientific">Jatrophihabitans cynanchi</name>
    <dbReference type="NCBI Taxonomy" id="2944128"/>
    <lineage>
        <taxon>Bacteria</taxon>
        <taxon>Bacillati</taxon>
        <taxon>Actinomycetota</taxon>
        <taxon>Actinomycetes</taxon>
        <taxon>Jatrophihabitantales</taxon>
        <taxon>Jatrophihabitantaceae</taxon>
        <taxon>Jatrophihabitans</taxon>
    </lineage>
</organism>
<keyword evidence="4" id="KW-0997">Cell inner membrane</keyword>
<keyword evidence="14" id="KW-1185">Reference proteome</keyword>
<feature type="transmembrane region" description="Helical" evidence="10">
    <location>
        <begin position="154"/>
        <end position="176"/>
    </location>
</feature>
<comment type="similarity">
    <text evidence="2 8">Belongs to the peptidase A24 family.</text>
</comment>
<dbReference type="Proteomes" id="UP001164693">
    <property type="component" value="Chromosome"/>
</dbReference>
<feature type="domain" description="Prepilin type IV endopeptidase peptidase" evidence="11">
    <location>
        <begin position="106"/>
        <end position="217"/>
    </location>
</feature>
<evidence type="ECO:0000259" key="12">
    <source>
        <dbReference type="Pfam" id="PF06750"/>
    </source>
</evidence>
<evidence type="ECO:0000256" key="2">
    <source>
        <dbReference type="ARBA" id="ARBA00005801"/>
    </source>
</evidence>
<evidence type="ECO:0000313" key="14">
    <source>
        <dbReference type="Proteomes" id="UP001164693"/>
    </source>
</evidence>
<evidence type="ECO:0000256" key="10">
    <source>
        <dbReference type="SAM" id="Phobius"/>
    </source>
</evidence>
<dbReference type="Pfam" id="PF06750">
    <property type="entry name" value="A24_N_bact"/>
    <property type="match status" value="1"/>
</dbReference>
<evidence type="ECO:0000259" key="11">
    <source>
        <dbReference type="Pfam" id="PF01478"/>
    </source>
</evidence>
<comment type="function">
    <text evidence="9">Plays an essential role in type IV pili and type II pseudopili formation by proteolytically removing the leader sequence from substrate proteins and subsequently monomethylating the alpha-amino group of the newly exposed N-terminal phenylalanine.</text>
</comment>
<gene>
    <name evidence="13" type="ORF">M6B22_07850</name>
</gene>
<dbReference type="InterPro" id="IPR010627">
    <property type="entry name" value="Prepilin_pept_A24_N"/>
</dbReference>
<dbReference type="EC" id="3.4.23.43" evidence="9"/>
<keyword evidence="7 10" id="KW-0472">Membrane</keyword>
<evidence type="ECO:0000256" key="5">
    <source>
        <dbReference type="ARBA" id="ARBA00022692"/>
    </source>
</evidence>
<evidence type="ECO:0000256" key="6">
    <source>
        <dbReference type="ARBA" id="ARBA00022989"/>
    </source>
</evidence>
<dbReference type="EMBL" id="CP097463">
    <property type="protein sequence ID" value="WAX58666.1"/>
    <property type="molecule type" value="Genomic_DNA"/>
</dbReference>
<keyword evidence="9" id="KW-0808">Transferase</keyword>
<keyword evidence="6 10" id="KW-1133">Transmembrane helix</keyword>
<dbReference type="InterPro" id="IPR000045">
    <property type="entry name" value="Prepilin_IV_endopep_pep"/>
</dbReference>
<evidence type="ECO:0000256" key="3">
    <source>
        <dbReference type="ARBA" id="ARBA00022475"/>
    </source>
</evidence>
<dbReference type="Pfam" id="PF01478">
    <property type="entry name" value="Peptidase_A24"/>
    <property type="match status" value="1"/>
</dbReference>
<feature type="transmembrane region" description="Helical" evidence="10">
    <location>
        <begin position="129"/>
        <end position="147"/>
    </location>
</feature>
<keyword evidence="9" id="KW-0511">Multifunctional enzyme</keyword>
<proteinExistence type="inferred from homology"/>
<evidence type="ECO:0000256" key="1">
    <source>
        <dbReference type="ARBA" id="ARBA00004429"/>
    </source>
</evidence>
<dbReference type="InterPro" id="IPR050882">
    <property type="entry name" value="Prepilin_peptidase/N-MTase"/>
</dbReference>
<dbReference type="InterPro" id="IPR014032">
    <property type="entry name" value="Peptidase_A24A_bac"/>
</dbReference>
<evidence type="ECO:0000256" key="8">
    <source>
        <dbReference type="RuleBase" id="RU003793"/>
    </source>
</evidence>
<name>A0ABY7K5X7_9ACTN</name>
<comment type="catalytic activity">
    <reaction evidence="9">
        <text>Typically cleaves a -Gly-|-Phe- bond to release an N-terminal, basic peptide of 5-8 residues from type IV prepilin, and then N-methylates the new N-terminal amino group, the methyl donor being S-adenosyl-L-methionine.</text>
        <dbReference type="EC" id="3.4.23.43"/>
    </reaction>
</comment>
<keyword evidence="9" id="KW-0378">Hydrolase</keyword>
<dbReference type="PANTHER" id="PTHR30487:SF0">
    <property type="entry name" value="PREPILIN LEADER PEPTIDASE_N-METHYLTRANSFERASE-RELATED"/>
    <property type="match status" value="1"/>
</dbReference>
<sequence>MPILIAAVALLGLAVGSFLNVVIHRVPRHESLVSPGSHCPQCDHAVRTRHNVPVFGWLLLRGRCADCDAPISARYPIVEAATAVLFVAVTVQVAHLGLLAALPAYLFFTAVGVALTAIDLDTMRLPNAIVFPSYVMLAALLTLASLLHDGPTPLLRALIGAAALFTFFLALALVYPTGMGFGDVKLAGVVGAALGFLSYPAVIVGAFAAFAMGACVGICMLITRRARRTTALPFGPFLVAGALLALFASAPIADFYTGLVQRA</sequence>
<keyword evidence="5 9" id="KW-0812">Transmembrane</keyword>
<dbReference type="Gene3D" id="1.20.120.1220">
    <property type="match status" value="1"/>
</dbReference>
<accession>A0ABY7K5X7</accession>
<dbReference type="PRINTS" id="PR00864">
    <property type="entry name" value="PREPILNPTASE"/>
</dbReference>
<reference evidence="13" key="1">
    <citation type="submission" date="2022-05" db="EMBL/GenBank/DDBJ databases">
        <title>Jatrophihabitans sp. SB3-54 whole genome sequence.</title>
        <authorList>
            <person name="Suh M.K."/>
            <person name="Eom M.K."/>
            <person name="Kim J.S."/>
            <person name="Kim H.S."/>
            <person name="Do H.E."/>
            <person name="Shin Y.K."/>
            <person name="Lee J.-S."/>
        </authorList>
    </citation>
    <scope>NUCLEOTIDE SEQUENCE</scope>
    <source>
        <strain evidence="13">SB3-54</strain>
    </source>
</reference>
<keyword evidence="3" id="KW-1003">Cell membrane</keyword>
<keyword evidence="9" id="KW-0645">Protease</keyword>
<protein>
    <recommendedName>
        <fullName evidence="9">Prepilin leader peptidase/N-methyltransferase</fullName>
        <ecNumber evidence="9">2.1.1.-</ecNumber>
        <ecNumber evidence="9">3.4.23.43</ecNumber>
    </recommendedName>
</protein>